<evidence type="ECO:0000256" key="2">
    <source>
        <dbReference type="ARBA" id="ARBA00022801"/>
    </source>
</evidence>
<comment type="caution">
    <text evidence="5">The sequence shown here is derived from an EMBL/GenBank/DDBJ whole genome shotgun (WGS) entry which is preliminary data.</text>
</comment>
<dbReference type="GO" id="GO:0016787">
    <property type="term" value="F:hydrolase activity"/>
    <property type="evidence" value="ECO:0007669"/>
    <property type="project" value="UniProtKB-KW"/>
</dbReference>
<dbReference type="OrthoDB" id="425534at2759"/>
<dbReference type="Gene3D" id="3.40.50.1820">
    <property type="entry name" value="alpha/beta hydrolase"/>
    <property type="match status" value="1"/>
</dbReference>
<dbReference type="InterPro" id="IPR000073">
    <property type="entry name" value="AB_hydrolase_1"/>
</dbReference>
<dbReference type="EMBL" id="BPQB01000015">
    <property type="protein sequence ID" value="GJE90062.1"/>
    <property type="molecule type" value="Genomic_DNA"/>
</dbReference>
<dbReference type="SUPFAM" id="SSF53474">
    <property type="entry name" value="alpha/beta-Hydrolases"/>
    <property type="match status" value="1"/>
</dbReference>
<dbReference type="InterPro" id="IPR051601">
    <property type="entry name" value="Serine_prot/Carboxylest_S33"/>
</dbReference>
<evidence type="ECO:0000256" key="1">
    <source>
        <dbReference type="ARBA" id="ARBA00010088"/>
    </source>
</evidence>
<gene>
    <name evidence="5" type="ORF">PsYK624_061850</name>
</gene>
<evidence type="ECO:0000313" key="5">
    <source>
        <dbReference type="EMBL" id="GJE90062.1"/>
    </source>
</evidence>
<dbReference type="InterPro" id="IPR029058">
    <property type="entry name" value="AB_hydrolase_fold"/>
</dbReference>
<dbReference type="PANTHER" id="PTHR43248">
    <property type="entry name" value="2-SUCCINYL-6-HYDROXY-2,4-CYCLOHEXADIENE-1-CARBOXYLATE SYNTHASE"/>
    <property type="match status" value="1"/>
</dbReference>
<dbReference type="Proteomes" id="UP000703269">
    <property type="component" value="Unassembled WGS sequence"/>
</dbReference>
<accession>A0A9P3G8L3</accession>
<proteinExistence type="inferred from homology"/>
<keyword evidence="6" id="KW-1185">Reference proteome</keyword>
<dbReference type="Pfam" id="PF08386">
    <property type="entry name" value="Abhydrolase_4"/>
    <property type="match status" value="1"/>
</dbReference>
<dbReference type="PANTHER" id="PTHR43248:SF25">
    <property type="entry name" value="AB HYDROLASE-1 DOMAIN-CONTAINING PROTEIN-RELATED"/>
    <property type="match status" value="1"/>
</dbReference>
<organism evidence="5 6">
    <name type="scientific">Phanerochaete sordida</name>
    <dbReference type="NCBI Taxonomy" id="48140"/>
    <lineage>
        <taxon>Eukaryota</taxon>
        <taxon>Fungi</taxon>
        <taxon>Dikarya</taxon>
        <taxon>Basidiomycota</taxon>
        <taxon>Agaricomycotina</taxon>
        <taxon>Agaricomycetes</taxon>
        <taxon>Polyporales</taxon>
        <taxon>Phanerochaetaceae</taxon>
        <taxon>Phanerochaete</taxon>
    </lineage>
</organism>
<reference evidence="5 6" key="1">
    <citation type="submission" date="2021-08" db="EMBL/GenBank/DDBJ databases">
        <title>Draft Genome Sequence of Phanerochaete sordida strain YK-624.</title>
        <authorList>
            <person name="Mori T."/>
            <person name="Dohra H."/>
            <person name="Suzuki T."/>
            <person name="Kawagishi H."/>
            <person name="Hirai H."/>
        </authorList>
    </citation>
    <scope>NUCLEOTIDE SEQUENCE [LARGE SCALE GENOMIC DNA]</scope>
    <source>
        <strain evidence="5 6">YK-624</strain>
    </source>
</reference>
<feature type="domain" description="AB hydrolase-1" evidence="3">
    <location>
        <begin position="69"/>
        <end position="228"/>
    </location>
</feature>
<comment type="similarity">
    <text evidence="1">Belongs to the peptidase S33 family.</text>
</comment>
<sequence>MLNDPELVWDKLPPSSVNEVFWTACYDGKQCARLMVPLDYAAPDGPKAGIALVKVSSRFSAGEAGYRGPILFNPGGPGGSGVALVANGGENLQGLVGDDFDIIGFDPRGVARTTPQVTVFPDDAEEAAWRLREQGDPLPNTTADALSRLWAKSQVYGSIANQTTAHASPYVSTALVARDMLSIMQAHGRDKIQYWGFSYGTVLGSTFAAMFPDNVGRLIIDGVVDAENYYAGLWSNNLLDADKTLKTILDACVAAGPSTCALYEPSTDKVHARLTAIFDALKQRPLPVYNNITGKEYGLIDYKIARSALFNRLYSPYPSTPEGPTYPIMDLLEALAQVEKGDGLALGRWMGIVPAQTLFSCNCPSKPRPPQVLSPEAFTAIACSDSDLARAGDTIEDLEEHFAKMRGDSEFADQWPFRVICSGWKTKPVERFGGPFVANTSFPMLIIGNTADPVTPLAHAHKMSRGFNNSVVLRQISAGHCSTAATSLCTAKAIREYFREGKLPKNGTVCSIESSIFPSSNETQSMQALQGEDRGVMEAWWQIRESFEVPRFGGPF</sequence>
<evidence type="ECO:0000259" key="4">
    <source>
        <dbReference type="Pfam" id="PF08386"/>
    </source>
</evidence>
<dbReference type="Pfam" id="PF00561">
    <property type="entry name" value="Abhydrolase_1"/>
    <property type="match status" value="1"/>
</dbReference>
<dbReference type="InterPro" id="IPR013595">
    <property type="entry name" value="Pept_S33_TAP-like_C"/>
</dbReference>
<evidence type="ECO:0000313" key="6">
    <source>
        <dbReference type="Proteomes" id="UP000703269"/>
    </source>
</evidence>
<dbReference type="AlphaFoldDB" id="A0A9P3G8L3"/>
<evidence type="ECO:0000259" key="3">
    <source>
        <dbReference type="Pfam" id="PF00561"/>
    </source>
</evidence>
<name>A0A9P3G8L3_9APHY</name>
<protein>
    <submittedName>
        <fullName evidence="5">Alpha/beta hydrolase</fullName>
    </submittedName>
</protein>
<keyword evidence="2 5" id="KW-0378">Hydrolase</keyword>
<feature type="domain" description="Peptidase S33 tripeptidyl aminopeptidase-like C-terminal" evidence="4">
    <location>
        <begin position="418"/>
        <end position="510"/>
    </location>
</feature>